<dbReference type="AlphaFoldDB" id="A0A0H5PZH8"/>
<proteinExistence type="predicted"/>
<accession>A0A0H5PZH8</accession>
<evidence type="ECO:0000313" key="1">
    <source>
        <dbReference type="EMBL" id="CRY95121.1"/>
    </source>
</evidence>
<sequence length="107" mass="12211">MALRHVIQNAHSPLHTLDRVQITLYLPQRVAEQEYSLRAVGISPMKATPLWTYQEAFDPELEEEKGYSVADAAHHIALVTVQDRPRTLKNLEFALRGGIAWEQGQMF</sequence>
<organism evidence="1">
    <name type="scientific">uncultured prokaryote</name>
    <dbReference type="NCBI Taxonomy" id="198431"/>
    <lineage>
        <taxon>unclassified sequences</taxon>
        <taxon>environmental samples</taxon>
    </lineage>
</organism>
<reference evidence="1" key="2">
    <citation type="submission" date="2015-07" db="EMBL/GenBank/DDBJ databases">
        <title>Plasmids, circular viruses and viroids from rat gut.</title>
        <authorList>
            <person name="Jorgensen T.J."/>
            <person name="Hansen M.A."/>
            <person name="Xu Z."/>
            <person name="Tabak M.A."/>
            <person name="Sorensen S.J."/>
            <person name="Hansen L.H."/>
        </authorList>
    </citation>
    <scope>NUCLEOTIDE SEQUENCE</scope>
    <source>
        <strain evidence="1">RGRH0489</strain>
    </source>
</reference>
<reference evidence="1" key="1">
    <citation type="submission" date="2015-06" db="EMBL/GenBank/DDBJ databases">
        <authorList>
            <person name="Joergensen T."/>
        </authorList>
    </citation>
    <scope>NUCLEOTIDE SEQUENCE</scope>
    <source>
        <strain evidence="1">RGRH0489</strain>
    </source>
</reference>
<name>A0A0H5PZH8_9ZZZZ</name>
<protein>
    <submittedName>
        <fullName evidence="1">Uncharacterized protein</fullName>
    </submittedName>
</protein>
<dbReference type="EMBL" id="LN853129">
    <property type="protein sequence ID" value="CRY95121.1"/>
    <property type="molecule type" value="Genomic_DNA"/>
</dbReference>